<evidence type="ECO:0000259" key="4">
    <source>
        <dbReference type="PROSITE" id="PS50075"/>
    </source>
</evidence>
<accession>A0A0K9FAI1</accession>
<dbReference type="Pfam" id="PF00550">
    <property type="entry name" value="PP-binding"/>
    <property type="match status" value="1"/>
</dbReference>
<dbReference type="PANTHER" id="PTHR45527:SF1">
    <property type="entry name" value="FATTY ACID SYNTHASE"/>
    <property type="match status" value="1"/>
</dbReference>
<organism evidence="5 6">
    <name type="scientific">Lysinibacillus xylanilyticus</name>
    <dbReference type="NCBI Taxonomy" id="582475"/>
    <lineage>
        <taxon>Bacteria</taxon>
        <taxon>Bacillati</taxon>
        <taxon>Bacillota</taxon>
        <taxon>Bacilli</taxon>
        <taxon>Bacillales</taxon>
        <taxon>Bacillaceae</taxon>
        <taxon>Lysinibacillus</taxon>
    </lineage>
</organism>
<evidence type="ECO:0000313" key="5">
    <source>
        <dbReference type="EMBL" id="KMY31614.1"/>
    </source>
</evidence>
<evidence type="ECO:0000313" key="6">
    <source>
        <dbReference type="Proteomes" id="UP000037326"/>
    </source>
</evidence>
<dbReference type="InterPro" id="IPR036736">
    <property type="entry name" value="ACP-like_sf"/>
</dbReference>
<dbReference type="GO" id="GO:0044550">
    <property type="term" value="P:secondary metabolite biosynthetic process"/>
    <property type="evidence" value="ECO:0007669"/>
    <property type="project" value="TreeGrafter"/>
</dbReference>
<dbReference type="GO" id="GO:0031177">
    <property type="term" value="F:phosphopantetheine binding"/>
    <property type="evidence" value="ECO:0007669"/>
    <property type="project" value="TreeGrafter"/>
</dbReference>
<dbReference type="SUPFAM" id="SSF56801">
    <property type="entry name" value="Acetyl-CoA synthetase-like"/>
    <property type="match status" value="1"/>
</dbReference>
<dbReference type="Gene3D" id="1.10.1200.10">
    <property type="entry name" value="ACP-like"/>
    <property type="match status" value="1"/>
</dbReference>
<evidence type="ECO:0000256" key="3">
    <source>
        <dbReference type="ARBA" id="ARBA00022553"/>
    </source>
</evidence>
<dbReference type="EMBL" id="LFXJ01000005">
    <property type="protein sequence ID" value="KMY31614.1"/>
    <property type="molecule type" value="Genomic_DNA"/>
</dbReference>
<dbReference type="Gene3D" id="3.30.300.30">
    <property type="match status" value="1"/>
</dbReference>
<name>A0A0K9FAI1_9BACI</name>
<keyword evidence="2" id="KW-0596">Phosphopantetheine</keyword>
<dbReference type="PATRIC" id="fig|582475.4.peg.475"/>
<sequence length="297" mass="34703">MEGEIYIGGKGLALGYWNKPTLTDQSFFEHSQLGRIYKTGDWGVMRKEGYIEFLGRRDQQVKINGYRVELTEIEKYILEINGISNVVVAVTKKPPNKNVLYAYYVSNRKIPVNVFRFYLSMKLPAYMIPTHFIPVDEIPLNVNGKVDRDLLVQIYSDAETKEYVAPESEKEKILVQVWEEVLNLDRIGVHDNFFDLAGDSISALLIIAKLQTHHMKLDPKFLYMYPTFREVSNFIENYHLTEEDKETVVGEIRLTPSQCWFFGKQFIEMNKFNHIILLLSKEGFNREQLNIQWNNLS</sequence>
<dbReference type="PROSITE" id="PS50075">
    <property type="entry name" value="CARRIER"/>
    <property type="match status" value="1"/>
</dbReference>
<dbReference type="Gene3D" id="3.40.50.12780">
    <property type="entry name" value="N-terminal domain of ligase-like"/>
    <property type="match status" value="1"/>
</dbReference>
<dbReference type="GO" id="GO:0005737">
    <property type="term" value="C:cytoplasm"/>
    <property type="evidence" value="ECO:0007669"/>
    <property type="project" value="TreeGrafter"/>
</dbReference>
<dbReference type="FunFam" id="1.10.1200.10:FF:000005">
    <property type="entry name" value="Nonribosomal peptide synthetase 1"/>
    <property type="match status" value="1"/>
</dbReference>
<dbReference type="AlphaFoldDB" id="A0A0K9FAI1"/>
<gene>
    <name evidence="5" type="ORF">ACZ11_05215</name>
</gene>
<proteinExistence type="predicted"/>
<feature type="domain" description="Carrier" evidence="4">
    <location>
        <begin position="165"/>
        <end position="239"/>
    </location>
</feature>
<dbReference type="InterPro" id="IPR009081">
    <property type="entry name" value="PP-bd_ACP"/>
</dbReference>
<protein>
    <recommendedName>
        <fullName evidence="4">Carrier domain-containing protein</fullName>
    </recommendedName>
</protein>
<dbReference type="InterPro" id="IPR042099">
    <property type="entry name" value="ANL_N_sf"/>
</dbReference>
<dbReference type="InterPro" id="IPR045851">
    <property type="entry name" value="AMP-bd_C_sf"/>
</dbReference>
<comment type="cofactor">
    <cofactor evidence="1">
        <name>pantetheine 4'-phosphate</name>
        <dbReference type="ChEBI" id="CHEBI:47942"/>
    </cofactor>
</comment>
<dbReference type="GO" id="GO:0043041">
    <property type="term" value="P:amino acid activation for nonribosomal peptide biosynthetic process"/>
    <property type="evidence" value="ECO:0007669"/>
    <property type="project" value="TreeGrafter"/>
</dbReference>
<dbReference type="SUPFAM" id="SSF47336">
    <property type="entry name" value="ACP-like"/>
    <property type="match status" value="1"/>
</dbReference>
<dbReference type="PANTHER" id="PTHR45527">
    <property type="entry name" value="NONRIBOSOMAL PEPTIDE SYNTHETASE"/>
    <property type="match status" value="1"/>
</dbReference>
<reference evidence="6" key="1">
    <citation type="submission" date="2015-07" db="EMBL/GenBank/DDBJ databases">
        <authorList>
            <person name="Liu B."/>
            <person name="Wang J."/>
            <person name="Zhu Y."/>
            <person name="Liu G."/>
            <person name="Chen Q."/>
            <person name="Lan J."/>
            <person name="Che J."/>
            <person name="Ge C."/>
            <person name="Shi H."/>
            <person name="Pan Z."/>
            <person name="Liu X."/>
        </authorList>
    </citation>
    <scope>NUCLEOTIDE SEQUENCE [LARGE SCALE GENOMIC DNA]</scope>
    <source>
        <strain evidence="6">DSM 23493</strain>
    </source>
</reference>
<evidence type="ECO:0000256" key="1">
    <source>
        <dbReference type="ARBA" id="ARBA00001957"/>
    </source>
</evidence>
<comment type="caution">
    <text evidence="5">The sequence shown here is derived from an EMBL/GenBank/DDBJ whole genome shotgun (WGS) entry which is preliminary data.</text>
</comment>
<keyword evidence="3" id="KW-0597">Phosphoprotein</keyword>
<evidence type="ECO:0000256" key="2">
    <source>
        <dbReference type="ARBA" id="ARBA00022450"/>
    </source>
</evidence>
<dbReference type="Proteomes" id="UP000037326">
    <property type="component" value="Unassembled WGS sequence"/>
</dbReference>